<keyword evidence="4" id="KW-0862">Zinc</keyword>
<evidence type="ECO:0000313" key="10">
    <source>
        <dbReference type="EnsemblMetazoa" id="AALFPA23_020659.P30500"/>
    </source>
</evidence>
<dbReference type="Pfam" id="PF00096">
    <property type="entry name" value="zf-C2H2"/>
    <property type="match status" value="2"/>
</dbReference>
<dbReference type="InterPro" id="IPR050527">
    <property type="entry name" value="Snail/Krueppel_Znf"/>
</dbReference>
<sequence length="588" mass="66810">MNSRRCKRSGSAENVPVSFVEVKVEPDVLAYECSESLPSLNTRTRHAKRRSSKVVNKCVDESQVKKPKTKKTKTHYRRNRATQVNSEDINMINVRRFDLLDTNAENKPIRAIGTESVIPQCRFCLRRVSRENLKIILMKHSIKAHAALQIRVFHHDAYPLACVNCLNMIDIIFDYKSVVTKARKLLLDKRMHLENDGWDDPVNVGSFNQCKSAIEKHRMQIDTIYDDHLARDERRNTQMLDPKMELSIEDNAASDTRNDTIHIQNAYTADSVHKESTSVQLSLEPGIGDVESILQAVVEDVSVNSGNIINAGDGFELPAANSVATPPNTESLENENGIPSRSRRKAKENKVYYSSESEQSIEDDDYDPGDSNASENDDDDLVYIPVSLTSEIPEVSVPKKRKYNKMSGLPRKPRTKEQHPRKRRKPRESGLDYKSPPVQPVLCDLCGESVRPETIEGHRNRHLGIKPYSCPAAGCDWTFYGRSNMSTHVRRVHPENGVPTQKCDVCGKHIKGTTGSLNVHRKRHFQQERNFVCTICGKGFTLNRYLKQHSVVHTGLFPHECSFCGKKFNNKWSMKTHEKNVHGKKSQD</sequence>
<dbReference type="InterPro" id="IPR036236">
    <property type="entry name" value="Znf_C2H2_sf"/>
</dbReference>
<organism evidence="10 11">
    <name type="scientific">Aedes albopictus</name>
    <name type="common">Asian tiger mosquito</name>
    <name type="synonym">Stegomyia albopicta</name>
    <dbReference type="NCBI Taxonomy" id="7160"/>
    <lineage>
        <taxon>Eukaryota</taxon>
        <taxon>Metazoa</taxon>
        <taxon>Ecdysozoa</taxon>
        <taxon>Arthropoda</taxon>
        <taxon>Hexapoda</taxon>
        <taxon>Insecta</taxon>
        <taxon>Pterygota</taxon>
        <taxon>Neoptera</taxon>
        <taxon>Endopterygota</taxon>
        <taxon>Diptera</taxon>
        <taxon>Nematocera</taxon>
        <taxon>Culicoidea</taxon>
        <taxon>Culicidae</taxon>
        <taxon>Culicinae</taxon>
        <taxon>Aedini</taxon>
        <taxon>Aedes</taxon>
        <taxon>Stegomyia</taxon>
    </lineage>
</organism>
<dbReference type="SMART" id="SM00355">
    <property type="entry name" value="ZnF_C2H2"/>
    <property type="match status" value="5"/>
</dbReference>
<evidence type="ECO:0000256" key="5">
    <source>
        <dbReference type="ARBA" id="ARBA00023242"/>
    </source>
</evidence>
<evidence type="ECO:0000256" key="7">
    <source>
        <dbReference type="PROSITE-ProRule" id="PRU00042"/>
    </source>
</evidence>
<evidence type="ECO:0000259" key="9">
    <source>
        <dbReference type="PROSITE" id="PS50157"/>
    </source>
</evidence>
<name>A0ABM1ZQC2_AEDAL</name>
<feature type="domain" description="C2H2-type" evidence="9">
    <location>
        <begin position="531"/>
        <end position="558"/>
    </location>
</feature>
<dbReference type="PROSITE" id="PS00028">
    <property type="entry name" value="ZINC_FINGER_C2H2_1"/>
    <property type="match status" value="3"/>
</dbReference>
<dbReference type="Proteomes" id="UP000069940">
    <property type="component" value="Unassembled WGS sequence"/>
</dbReference>
<feature type="region of interest" description="Disordered" evidence="8">
    <location>
        <begin position="395"/>
        <end position="436"/>
    </location>
</feature>
<reference evidence="10" key="2">
    <citation type="submission" date="2025-05" db="UniProtKB">
        <authorList>
            <consortium name="EnsemblMetazoa"/>
        </authorList>
    </citation>
    <scope>IDENTIFICATION</scope>
    <source>
        <strain evidence="10">Foshan</strain>
    </source>
</reference>
<protein>
    <recommendedName>
        <fullName evidence="9">C2H2-type domain-containing protein</fullName>
    </recommendedName>
</protein>
<evidence type="ECO:0000256" key="4">
    <source>
        <dbReference type="ARBA" id="ARBA00022833"/>
    </source>
</evidence>
<keyword evidence="3 7" id="KW-0863">Zinc-finger</keyword>
<reference evidence="11" key="1">
    <citation type="journal article" date="2015" name="Proc. Natl. Acad. Sci. U.S.A.">
        <title>Genome sequence of the Asian Tiger mosquito, Aedes albopictus, reveals insights into its biology, genetics, and evolution.</title>
        <authorList>
            <person name="Chen X.G."/>
            <person name="Jiang X."/>
            <person name="Gu J."/>
            <person name="Xu M."/>
            <person name="Wu Y."/>
            <person name="Deng Y."/>
            <person name="Zhang C."/>
            <person name="Bonizzoni M."/>
            <person name="Dermauw W."/>
            <person name="Vontas J."/>
            <person name="Armbruster P."/>
            <person name="Huang X."/>
            <person name="Yang Y."/>
            <person name="Zhang H."/>
            <person name="He W."/>
            <person name="Peng H."/>
            <person name="Liu Y."/>
            <person name="Wu K."/>
            <person name="Chen J."/>
            <person name="Lirakis M."/>
            <person name="Topalis P."/>
            <person name="Van Leeuwen T."/>
            <person name="Hall A.B."/>
            <person name="Jiang X."/>
            <person name="Thorpe C."/>
            <person name="Mueller R.L."/>
            <person name="Sun C."/>
            <person name="Waterhouse R.M."/>
            <person name="Yan G."/>
            <person name="Tu Z.J."/>
            <person name="Fang X."/>
            <person name="James A.A."/>
        </authorList>
    </citation>
    <scope>NUCLEOTIDE SEQUENCE [LARGE SCALE GENOMIC DNA]</scope>
    <source>
        <strain evidence="11">Foshan</strain>
    </source>
</reference>
<feature type="region of interest" description="Disordered" evidence="8">
    <location>
        <begin position="320"/>
        <end position="379"/>
    </location>
</feature>
<feature type="compositionally biased region" description="Acidic residues" evidence="8">
    <location>
        <begin position="359"/>
        <end position="368"/>
    </location>
</feature>
<accession>A0ABM1ZQC2</accession>
<dbReference type="GeneID" id="109407531"/>
<dbReference type="EnsemblMetazoa" id="AALFPA23_020659.R30500">
    <property type="protein sequence ID" value="AALFPA23_020659.P30500"/>
    <property type="gene ID" value="AALFPA23_020659"/>
</dbReference>
<feature type="domain" description="C2H2-type" evidence="9">
    <location>
        <begin position="468"/>
        <end position="493"/>
    </location>
</feature>
<evidence type="ECO:0000313" key="11">
    <source>
        <dbReference type="Proteomes" id="UP000069940"/>
    </source>
</evidence>
<feature type="compositionally biased region" description="Polar residues" evidence="8">
    <location>
        <begin position="322"/>
        <end position="331"/>
    </location>
</feature>
<keyword evidence="1" id="KW-0479">Metal-binding</keyword>
<dbReference type="SUPFAM" id="SSF57667">
    <property type="entry name" value="beta-beta-alpha zinc fingers"/>
    <property type="match status" value="2"/>
</dbReference>
<dbReference type="PANTHER" id="PTHR24388:SF53">
    <property type="entry name" value="CHORION TRANSCRIPTION FACTOR CF2-RELATED"/>
    <property type="match status" value="1"/>
</dbReference>
<dbReference type="SMART" id="SM00868">
    <property type="entry name" value="zf-AD"/>
    <property type="match status" value="1"/>
</dbReference>
<keyword evidence="11" id="KW-1185">Reference proteome</keyword>
<dbReference type="PROSITE" id="PS50157">
    <property type="entry name" value="ZINC_FINGER_C2H2_2"/>
    <property type="match status" value="3"/>
</dbReference>
<dbReference type="PANTHER" id="PTHR24388">
    <property type="entry name" value="ZINC FINGER PROTEIN"/>
    <property type="match status" value="1"/>
</dbReference>
<evidence type="ECO:0000256" key="2">
    <source>
        <dbReference type="ARBA" id="ARBA00022737"/>
    </source>
</evidence>
<dbReference type="InterPro" id="IPR013087">
    <property type="entry name" value="Znf_C2H2_type"/>
</dbReference>
<dbReference type="RefSeq" id="XP_019536142.2">
    <property type="nucleotide sequence ID" value="XM_019680597.3"/>
</dbReference>
<evidence type="ECO:0000256" key="6">
    <source>
        <dbReference type="ARBA" id="ARBA00037948"/>
    </source>
</evidence>
<comment type="similarity">
    <text evidence="6">Belongs to the snail C2H2-type zinc-finger protein family.</text>
</comment>
<keyword evidence="2" id="KW-0677">Repeat</keyword>
<feature type="domain" description="C2H2-type" evidence="9">
    <location>
        <begin position="559"/>
        <end position="587"/>
    </location>
</feature>
<keyword evidence="5" id="KW-0539">Nucleus</keyword>
<dbReference type="InterPro" id="IPR012934">
    <property type="entry name" value="Znf_AD"/>
</dbReference>
<proteinExistence type="inferred from homology"/>
<dbReference type="Gene3D" id="3.30.160.60">
    <property type="entry name" value="Classic Zinc Finger"/>
    <property type="match status" value="3"/>
</dbReference>
<evidence type="ECO:0000256" key="3">
    <source>
        <dbReference type="ARBA" id="ARBA00022771"/>
    </source>
</evidence>
<evidence type="ECO:0000256" key="1">
    <source>
        <dbReference type="ARBA" id="ARBA00022723"/>
    </source>
</evidence>
<feature type="compositionally biased region" description="Basic residues" evidence="8">
    <location>
        <begin position="411"/>
        <end position="426"/>
    </location>
</feature>
<evidence type="ECO:0000256" key="8">
    <source>
        <dbReference type="SAM" id="MobiDB-lite"/>
    </source>
</evidence>